<dbReference type="AlphaFoldDB" id="A0A1H9X3P2"/>
<dbReference type="InterPro" id="IPR003594">
    <property type="entry name" value="HATPase_dom"/>
</dbReference>
<dbReference type="EMBL" id="FOGI01000012">
    <property type="protein sequence ID" value="SES40806.1"/>
    <property type="molecule type" value="Genomic_DNA"/>
</dbReference>
<keyword evidence="13 15" id="KW-0472">Membrane</keyword>
<comment type="subcellular location">
    <subcellularLocation>
        <location evidence="2">Cell membrane</location>
        <topology evidence="2">Multi-pass membrane protein</topology>
    </subcellularLocation>
</comment>
<dbReference type="Gene3D" id="1.10.287.130">
    <property type="match status" value="1"/>
</dbReference>
<evidence type="ECO:0000256" key="8">
    <source>
        <dbReference type="ARBA" id="ARBA00022741"/>
    </source>
</evidence>
<feature type="transmembrane region" description="Helical" evidence="15">
    <location>
        <begin position="139"/>
        <end position="164"/>
    </location>
</feature>
<organism evidence="18 19">
    <name type="scientific">Actinokineospora terrae</name>
    <dbReference type="NCBI Taxonomy" id="155974"/>
    <lineage>
        <taxon>Bacteria</taxon>
        <taxon>Bacillati</taxon>
        <taxon>Actinomycetota</taxon>
        <taxon>Actinomycetes</taxon>
        <taxon>Pseudonocardiales</taxon>
        <taxon>Pseudonocardiaceae</taxon>
        <taxon>Actinokineospora</taxon>
    </lineage>
</organism>
<feature type="transmembrane region" description="Helical" evidence="15">
    <location>
        <begin position="293"/>
        <end position="315"/>
    </location>
</feature>
<name>A0A1H9X3P2_9PSEU</name>
<feature type="transmembrane region" description="Helical" evidence="15">
    <location>
        <begin position="215"/>
        <end position="234"/>
    </location>
</feature>
<evidence type="ECO:0000256" key="14">
    <source>
        <dbReference type="ARBA" id="ARBA00039401"/>
    </source>
</evidence>
<dbReference type="GO" id="GO:0030295">
    <property type="term" value="F:protein kinase activator activity"/>
    <property type="evidence" value="ECO:0007669"/>
    <property type="project" value="TreeGrafter"/>
</dbReference>
<dbReference type="RefSeq" id="WP_245782685.1">
    <property type="nucleotide sequence ID" value="NZ_FOGI01000012.1"/>
</dbReference>
<evidence type="ECO:0000256" key="6">
    <source>
        <dbReference type="ARBA" id="ARBA00022679"/>
    </source>
</evidence>
<evidence type="ECO:0000259" key="17">
    <source>
        <dbReference type="PROSITE" id="PS50112"/>
    </source>
</evidence>
<dbReference type="GO" id="GO:0007234">
    <property type="term" value="P:osmosensory signaling via phosphorelay pathway"/>
    <property type="evidence" value="ECO:0007669"/>
    <property type="project" value="TreeGrafter"/>
</dbReference>
<feature type="domain" description="PAS" evidence="17">
    <location>
        <begin position="337"/>
        <end position="373"/>
    </location>
</feature>
<keyword evidence="10" id="KW-0067">ATP-binding</keyword>
<gene>
    <name evidence="18" type="ORF">SAMN04487818_112247</name>
</gene>
<dbReference type="InterPro" id="IPR036890">
    <property type="entry name" value="HATPase_C_sf"/>
</dbReference>
<dbReference type="SMART" id="SM00091">
    <property type="entry name" value="PAS"/>
    <property type="match status" value="1"/>
</dbReference>
<keyword evidence="19" id="KW-1185">Reference proteome</keyword>
<dbReference type="InterPro" id="IPR013656">
    <property type="entry name" value="PAS_4"/>
</dbReference>
<keyword evidence="5" id="KW-0597">Phosphoprotein</keyword>
<evidence type="ECO:0000256" key="7">
    <source>
        <dbReference type="ARBA" id="ARBA00022692"/>
    </source>
</evidence>
<dbReference type="InterPro" id="IPR050351">
    <property type="entry name" value="BphY/WalK/GraS-like"/>
</dbReference>
<evidence type="ECO:0000256" key="4">
    <source>
        <dbReference type="ARBA" id="ARBA00022475"/>
    </source>
</evidence>
<dbReference type="CDD" id="cd00082">
    <property type="entry name" value="HisKA"/>
    <property type="match status" value="1"/>
</dbReference>
<proteinExistence type="predicted"/>
<dbReference type="Gene3D" id="3.30.565.10">
    <property type="entry name" value="Histidine kinase-like ATPase, C-terminal domain"/>
    <property type="match status" value="1"/>
</dbReference>
<feature type="transmembrane region" description="Helical" evidence="15">
    <location>
        <begin position="264"/>
        <end position="281"/>
    </location>
</feature>
<dbReference type="InterPro" id="IPR036097">
    <property type="entry name" value="HisK_dim/P_sf"/>
</dbReference>
<evidence type="ECO:0000256" key="2">
    <source>
        <dbReference type="ARBA" id="ARBA00004651"/>
    </source>
</evidence>
<dbReference type="SMART" id="SM00388">
    <property type="entry name" value="HisKA"/>
    <property type="match status" value="1"/>
</dbReference>
<dbReference type="EC" id="2.7.13.3" evidence="3"/>
<keyword evidence="8" id="KW-0547">Nucleotide-binding</keyword>
<dbReference type="STRING" id="155974.SAMN04487818_112247"/>
<dbReference type="InterPro" id="IPR004358">
    <property type="entry name" value="Sig_transdc_His_kin-like_C"/>
</dbReference>
<evidence type="ECO:0000256" key="11">
    <source>
        <dbReference type="ARBA" id="ARBA00022989"/>
    </source>
</evidence>
<evidence type="ECO:0000313" key="19">
    <source>
        <dbReference type="Proteomes" id="UP000199051"/>
    </source>
</evidence>
<feature type="transmembrane region" description="Helical" evidence="15">
    <location>
        <begin position="98"/>
        <end position="118"/>
    </location>
</feature>
<dbReference type="CDD" id="cd00130">
    <property type="entry name" value="PAS"/>
    <property type="match status" value="1"/>
</dbReference>
<dbReference type="InterPro" id="IPR003661">
    <property type="entry name" value="HisK_dim/P_dom"/>
</dbReference>
<dbReference type="SMART" id="SM00387">
    <property type="entry name" value="HATPase_c"/>
    <property type="match status" value="1"/>
</dbReference>
<dbReference type="GO" id="GO:0005886">
    <property type="term" value="C:plasma membrane"/>
    <property type="evidence" value="ECO:0007669"/>
    <property type="project" value="UniProtKB-SubCell"/>
</dbReference>
<evidence type="ECO:0000256" key="12">
    <source>
        <dbReference type="ARBA" id="ARBA00023012"/>
    </source>
</evidence>
<dbReference type="GO" id="GO:0000156">
    <property type="term" value="F:phosphorelay response regulator activity"/>
    <property type="evidence" value="ECO:0007669"/>
    <property type="project" value="TreeGrafter"/>
</dbReference>
<comment type="catalytic activity">
    <reaction evidence="1">
        <text>ATP + protein L-histidine = ADP + protein N-phospho-L-histidine.</text>
        <dbReference type="EC" id="2.7.13.3"/>
    </reaction>
</comment>
<evidence type="ECO:0000256" key="1">
    <source>
        <dbReference type="ARBA" id="ARBA00000085"/>
    </source>
</evidence>
<accession>A0A1H9X3P2</accession>
<dbReference type="SUPFAM" id="SSF55785">
    <property type="entry name" value="PYP-like sensor domain (PAS domain)"/>
    <property type="match status" value="1"/>
</dbReference>
<keyword evidence="9" id="KW-0418">Kinase</keyword>
<dbReference type="CDD" id="cd00075">
    <property type="entry name" value="HATPase"/>
    <property type="match status" value="1"/>
</dbReference>
<evidence type="ECO:0000256" key="15">
    <source>
        <dbReference type="SAM" id="Phobius"/>
    </source>
</evidence>
<keyword evidence="12" id="KW-0902">Two-component regulatory system</keyword>
<dbReference type="PRINTS" id="PR00344">
    <property type="entry name" value="BCTRLSENSOR"/>
</dbReference>
<keyword evidence="6" id="KW-0808">Transferase</keyword>
<dbReference type="InterPro" id="IPR005467">
    <property type="entry name" value="His_kinase_dom"/>
</dbReference>
<evidence type="ECO:0000256" key="5">
    <source>
        <dbReference type="ARBA" id="ARBA00022553"/>
    </source>
</evidence>
<dbReference type="Pfam" id="PF02518">
    <property type="entry name" value="HATPase_c"/>
    <property type="match status" value="1"/>
</dbReference>
<feature type="domain" description="Histidine kinase" evidence="16">
    <location>
        <begin position="471"/>
        <end position="692"/>
    </location>
</feature>
<dbReference type="InterPro" id="IPR007895">
    <property type="entry name" value="MASE1"/>
</dbReference>
<evidence type="ECO:0000256" key="10">
    <source>
        <dbReference type="ARBA" id="ARBA00022840"/>
    </source>
</evidence>
<dbReference type="SUPFAM" id="SSF55874">
    <property type="entry name" value="ATPase domain of HSP90 chaperone/DNA topoisomerase II/histidine kinase"/>
    <property type="match status" value="1"/>
</dbReference>
<dbReference type="SUPFAM" id="SSF47384">
    <property type="entry name" value="Homodimeric domain of signal transducing histidine kinase"/>
    <property type="match status" value="1"/>
</dbReference>
<dbReference type="GO" id="GO:0000155">
    <property type="term" value="F:phosphorelay sensor kinase activity"/>
    <property type="evidence" value="ECO:0007669"/>
    <property type="project" value="InterPro"/>
</dbReference>
<dbReference type="Pfam" id="PF05231">
    <property type="entry name" value="MASE1"/>
    <property type="match status" value="1"/>
</dbReference>
<protein>
    <recommendedName>
        <fullName evidence="14">Sensor-like histidine kinase SenX3</fullName>
        <ecNumber evidence="3">2.7.13.3</ecNumber>
    </recommendedName>
</protein>
<dbReference type="PROSITE" id="PS50112">
    <property type="entry name" value="PAS"/>
    <property type="match status" value="1"/>
</dbReference>
<evidence type="ECO:0000259" key="16">
    <source>
        <dbReference type="PROSITE" id="PS50109"/>
    </source>
</evidence>
<sequence>MRLRGTRFTRTPTPSPDSVLSYPLARTAAFTALYVVATVAGRLTVLDQTSLSLVWPAAGVAVMWFCAQRGVADLRVDVVAFAVTTIVVNMLTNASAGQAVVFVVSNLAQVSVFVVLITRWRPALWSLRPEGGLQGPRDLWRVLAAAYLAASTGAVLGTAGLWLVTRHFSIITVAVWMARNFAGMLVVGLAGLCVARTVATRWAARRDPSATCGGAAIPAECALVILCSVGAYAVGLGTTHGLPVASTLIALTVWAAVRLPTTFVALHTLSVAIVAVLFTLNGDGPFAAVESTAVRALVVQLFVTVVAVIGFALALSRDERDTLVRQLALETDETNRRAALTRAIIDSMADGLSVVDAEGRVTLRNPAALRLLGGRISPDDTVVDSSHYGFFHLDGTPLSAAEMPHVRLASGEQVEQADVLVRNPGVPDGRIINVRTTALPDQQGGHNAVVLFHDVTAERRHRDELAAFAGVVAHDLLNPLTAAEGWTDDADEALQDAPGGPMVDRARQGLVRVKRSTGRMRGLINDLLAYTTARDAAIAPTHVDLSELATDIAAARSDSAAAAGLPVPVFTIGALPVVNADAVLIRQLLDNLIGNAVKYTAPGTVANVDITSEVRGDLVHVTIADNGIGIPPGQHEIIFDNFHRAHRHTTHTGTGLGLAICKRVVERHGGTITATDNPTGGALFTFTLPTAWSTTTHHGPLPQPIAADR</sequence>
<keyword evidence="4" id="KW-1003">Cell membrane</keyword>
<dbReference type="PROSITE" id="PS50109">
    <property type="entry name" value="HIS_KIN"/>
    <property type="match status" value="1"/>
</dbReference>
<evidence type="ECO:0000256" key="9">
    <source>
        <dbReference type="ARBA" id="ARBA00022777"/>
    </source>
</evidence>
<dbReference type="Pfam" id="PF08448">
    <property type="entry name" value="PAS_4"/>
    <property type="match status" value="1"/>
</dbReference>
<dbReference type="PANTHER" id="PTHR42878">
    <property type="entry name" value="TWO-COMPONENT HISTIDINE KINASE"/>
    <property type="match status" value="1"/>
</dbReference>
<evidence type="ECO:0000313" key="18">
    <source>
        <dbReference type="EMBL" id="SES40806.1"/>
    </source>
</evidence>
<dbReference type="PANTHER" id="PTHR42878:SF7">
    <property type="entry name" value="SENSOR HISTIDINE KINASE GLRK"/>
    <property type="match status" value="1"/>
</dbReference>
<dbReference type="InterPro" id="IPR035965">
    <property type="entry name" value="PAS-like_dom_sf"/>
</dbReference>
<dbReference type="InterPro" id="IPR000014">
    <property type="entry name" value="PAS"/>
</dbReference>
<reference evidence="19" key="1">
    <citation type="submission" date="2016-10" db="EMBL/GenBank/DDBJ databases">
        <authorList>
            <person name="Varghese N."/>
            <person name="Submissions S."/>
        </authorList>
    </citation>
    <scope>NUCLEOTIDE SEQUENCE [LARGE SCALE GENOMIC DNA]</scope>
    <source>
        <strain evidence="19">DSM 44260</strain>
    </source>
</reference>
<dbReference type="Gene3D" id="3.30.450.20">
    <property type="entry name" value="PAS domain"/>
    <property type="match status" value="1"/>
</dbReference>
<evidence type="ECO:0000256" key="3">
    <source>
        <dbReference type="ARBA" id="ARBA00012438"/>
    </source>
</evidence>
<evidence type="ECO:0000256" key="13">
    <source>
        <dbReference type="ARBA" id="ARBA00023136"/>
    </source>
</evidence>
<dbReference type="Proteomes" id="UP000199051">
    <property type="component" value="Unassembled WGS sequence"/>
</dbReference>
<dbReference type="GO" id="GO:0005524">
    <property type="term" value="F:ATP binding"/>
    <property type="evidence" value="ECO:0007669"/>
    <property type="project" value="UniProtKB-KW"/>
</dbReference>
<feature type="transmembrane region" description="Helical" evidence="15">
    <location>
        <begin position="170"/>
        <end position="194"/>
    </location>
</feature>
<dbReference type="FunFam" id="3.30.565.10:FF:000006">
    <property type="entry name" value="Sensor histidine kinase WalK"/>
    <property type="match status" value="1"/>
</dbReference>
<keyword evidence="7 15" id="KW-0812">Transmembrane</keyword>
<keyword evidence="11 15" id="KW-1133">Transmembrane helix</keyword>